<evidence type="ECO:0000256" key="1">
    <source>
        <dbReference type="ARBA" id="ARBA00001663"/>
    </source>
</evidence>
<comment type="domain">
    <text evidence="10">Contains a pseudo-UCH domain. This ubiquitin C-terminal hydrolase (UCH)-like or ubiquitin specific protease (USP)-like domain is predicted to be catalytically inactive because it lacks the active site catalytic triad characteristic of thiol proteases, with residues at the equivalent structural positions that are incompatible with catalysis, and it cannot bind ubiquitin. It functions as a structural scaffold for intra- and intermolecular interactions in the complex.</text>
</comment>
<dbReference type="GO" id="GO:0006397">
    <property type="term" value="P:mRNA processing"/>
    <property type="evidence" value="ECO:0007669"/>
    <property type="project" value="UniProtKB-KW"/>
</dbReference>
<evidence type="ECO:0000256" key="5">
    <source>
        <dbReference type="ARBA" id="ARBA00022664"/>
    </source>
</evidence>
<dbReference type="GO" id="GO:0004535">
    <property type="term" value="F:poly(A)-specific ribonuclease activity"/>
    <property type="evidence" value="ECO:0007669"/>
    <property type="project" value="UniProtKB-UniRule"/>
</dbReference>
<dbReference type="InterPro" id="IPR028889">
    <property type="entry name" value="USP"/>
</dbReference>
<dbReference type="InterPro" id="IPR036322">
    <property type="entry name" value="WD40_repeat_dom_sf"/>
</dbReference>
<dbReference type="InterPro" id="IPR015943">
    <property type="entry name" value="WD40/YVTN_repeat-like_dom_sf"/>
</dbReference>
<evidence type="ECO:0000256" key="9">
    <source>
        <dbReference type="ARBA" id="ARBA00022839"/>
    </source>
</evidence>
<dbReference type="EC" id="3.1.13.4" evidence="10"/>
<dbReference type="InterPro" id="IPR013520">
    <property type="entry name" value="Ribonucl_H"/>
</dbReference>
<gene>
    <name evidence="10" type="primary">PAN2</name>
    <name evidence="12" type="ORF">GNLVRS02_ARAD1C40458g</name>
</gene>
<dbReference type="CDD" id="cd06143">
    <property type="entry name" value="PAN2_exo"/>
    <property type="match status" value="1"/>
</dbReference>
<feature type="binding site" evidence="10">
    <location>
        <position position="1034"/>
    </location>
    <ligand>
        <name>a divalent metal cation</name>
        <dbReference type="ChEBI" id="CHEBI:60240"/>
        <note>catalytic</note>
    </ligand>
</feature>
<dbReference type="InterPro" id="IPR048841">
    <property type="entry name" value="PAN2_N"/>
</dbReference>
<evidence type="ECO:0000256" key="2">
    <source>
        <dbReference type="ARBA" id="ARBA00004496"/>
    </source>
</evidence>
<evidence type="ECO:0000256" key="3">
    <source>
        <dbReference type="ARBA" id="ARBA00022490"/>
    </source>
</evidence>
<dbReference type="GO" id="GO:0046872">
    <property type="term" value="F:metal ion binding"/>
    <property type="evidence" value="ECO:0007669"/>
    <property type="project" value="UniProtKB-KW"/>
</dbReference>
<feature type="binding site" evidence="10">
    <location>
        <position position="981"/>
    </location>
    <ligand>
        <name>a divalent metal cation</name>
        <dbReference type="ChEBI" id="CHEBI:60240"/>
        <note>catalytic</note>
    </ligand>
</feature>
<dbReference type="Pfam" id="PF00929">
    <property type="entry name" value="RNase_T"/>
    <property type="match status" value="1"/>
</dbReference>
<reference evidence="12" key="2">
    <citation type="submission" date="2014-06" db="EMBL/GenBank/DDBJ databases">
        <title>The complete genome of Blastobotrys (Arxula) adeninivorans LS3 - a yeast of biotechnological interest.</title>
        <authorList>
            <person name="Kunze G."/>
            <person name="Gaillardin C."/>
            <person name="Czernicka M."/>
            <person name="Durrens P."/>
            <person name="Martin T."/>
            <person name="Boer E."/>
            <person name="Gabaldon T."/>
            <person name="Cruz J."/>
            <person name="Talla E."/>
            <person name="Marck C."/>
            <person name="Goffeau A."/>
            <person name="Barbe V."/>
            <person name="Baret P."/>
            <person name="Baronian K."/>
            <person name="Beier S."/>
            <person name="Bleykasten C."/>
            <person name="Bode R."/>
            <person name="Casaregola S."/>
            <person name="Despons L."/>
            <person name="Fairhead C."/>
            <person name="Giersberg M."/>
            <person name="Gierski P."/>
            <person name="Hahnel U."/>
            <person name="Hartmann A."/>
            <person name="Jankowska D."/>
            <person name="Jubin C."/>
            <person name="Jung P."/>
            <person name="Lafontaine I."/>
            <person name="Leh-Louis V."/>
            <person name="Lemaire M."/>
            <person name="Marcet-Houben M."/>
            <person name="Mascher M."/>
            <person name="Morel G."/>
            <person name="Richard G.-F."/>
            <person name="Riechen J."/>
            <person name="Sacerdot C."/>
            <person name="Sarkar A."/>
            <person name="Savel G."/>
            <person name="Schacherer J."/>
            <person name="Sherman D."/>
            <person name="Straub M.-L."/>
            <person name="Stein N."/>
            <person name="Thierry A."/>
            <person name="Trautwein-Schult A."/>
            <person name="Westhof E."/>
            <person name="Worch S."/>
            <person name="Dujon B."/>
            <person name="Souciet J.-L."/>
            <person name="Wincker P."/>
            <person name="Scholz U."/>
            <person name="Neuveglise N."/>
        </authorList>
    </citation>
    <scope>NUCLEOTIDE SEQUENCE</scope>
    <source>
        <strain evidence="12">LS3</strain>
    </source>
</reference>
<dbReference type="Gene3D" id="3.30.420.10">
    <property type="entry name" value="Ribonuclease H-like superfamily/Ribonuclease H"/>
    <property type="match status" value="1"/>
</dbReference>
<dbReference type="GO" id="GO:0000289">
    <property type="term" value="P:nuclear-transcribed mRNA poly(A) tail shortening"/>
    <property type="evidence" value="ECO:0007669"/>
    <property type="project" value="UniProtKB-UniRule"/>
</dbReference>
<keyword evidence="3 10" id="KW-0963">Cytoplasm</keyword>
<name>A0A060T903_BLAAD</name>
<dbReference type="GO" id="GO:0003676">
    <property type="term" value="F:nucleic acid binding"/>
    <property type="evidence" value="ECO:0007669"/>
    <property type="project" value="InterPro"/>
</dbReference>
<evidence type="ECO:0000256" key="4">
    <source>
        <dbReference type="ARBA" id="ARBA00022574"/>
    </source>
</evidence>
<dbReference type="InterPro" id="IPR036397">
    <property type="entry name" value="RNaseH_sf"/>
</dbReference>
<dbReference type="InterPro" id="IPR028881">
    <property type="entry name" value="PAN2_UCH_dom"/>
</dbReference>
<keyword evidence="5 10" id="KW-0507">mRNA processing</keyword>
<comment type="activity regulation">
    <text evidence="10">Positively regulated by the regulatory subunit PAN3.</text>
</comment>
<dbReference type="PANTHER" id="PTHR15728:SF0">
    <property type="entry name" value="PAN2-PAN3 DEADENYLATION COMPLEX CATALYTIC SUBUNIT PAN2"/>
    <property type="match status" value="1"/>
</dbReference>
<reference evidence="12" key="1">
    <citation type="submission" date="2014-02" db="EMBL/GenBank/DDBJ databases">
        <authorList>
            <person name="Genoscope - CEA"/>
        </authorList>
    </citation>
    <scope>NUCLEOTIDE SEQUENCE</scope>
    <source>
        <strain evidence="12">LS3</strain>
    </source>
</reference>
<keyword evidence="8 10" id="KW-0378">Hydrolase</keyword>
<comment type="cofactor">
    <cofactor evidence="10">
        <name>a divalent metal cation</name>
        <dbReference type="ChEBI" id="CHEBI:60240"/>
    </cofactor>
    <text evidence="10">Binds 2 metal cations per subunit in the catalytic exonuclease domain.</text>
</comment>
<protein>
    <recommendedName>
        <fullName evidence="10">PAN2-PAN3 deadenylation complex catalytic subunit PAN2</fullName>
        <ecNumber evidence="10">3.1.13.4</ecNumber>
    </recommendedName>
    <alternativeName>
        <fullName evidence="10">PAB1P-dependent poly(A)-specific ribonuclease</fullName>
    </alternativeName>
    <alternativeName>
        <fullName evidence="10">Poly(A)-nuclease deadenylation complex subunit 2</fullName>
        <shortName evidence="10">PAN deadenylation complex subunit 2</shortName>
    </alternativeName>
</protein>
<evidence type="ECO:0000313" key="12">
    <source>
        <dbReference type="EMBL" id="CDP35656.1"/>
    </source>
</evidence>
<evidence type="ECO:0000256" key="10">
    <source>
        <dbReference type="HAMAP-Rule" id="MF_03182"/>
    </source>
</evidence>
<dbReference type="PROSITE" id="PS50235">
    <property type="entry name" value="USP_3"/>
    <property type="match status" value="1"/>
</dbReference>
<sequence length="1078" mass="119805">MEGWQEIYRIPNAIPTRRDPVPTSTITARAFDLSQDLLWAGDSKGRLGGYYFDPSSGGLGRYTSFGTQSSPIVSILTNDRGVITAGKDQVCLHSRRGILRKRIADPAIKGVSAMAFSTKGTSEVLVGGAHKQLARINLDRGSLSASREGRDRNSSYTCMKRGSLTVACGSSTGAIDIVDPNSLQTVKTFAAHSGPVSDIDCRGYTVMTCGFSPRKNGFLPDLLVNLFDLRAMKPLAPVPFPSGASFVRLHPKLSTCCMIASTNGQVQSLDYVNPTNGFLYQSAISSALTGLDLSPSGDYMVLTDSEGFLQLWANSTGPSSGTGFSEFPVPLELPTAGADSAIVIDAPYFDSTPLSAVGMPYYKEELLSSWSDSNYMFNTGMPAPVIDADIVAALKPGEVGSFAPYKKRRPRNLAQKYISFDQHRRSSASIPKFISEKERTGETEDPDAIFADNVPLDPNKIPRAYRKLEIKYSKFGIADFDFDFYNRTQYSGLETQLANSYTNPLLQLLRFSPLFYNACLEYVARYNTVDNISLLNELGLLFDMLHKANGKHCRASNFLKTLSLTPQASKLGLIHDDITGSQPASSAHLLQSFCRFLLDCVALDESSIASTNFFDSVTGIVVNTTRKSLTCGAESVSTDVFRTLELVSLVSSSSQQKYFRASSYFLDSLQRSLESWTQMRGWCEACQKYQLMGTLQSVQKFPPLLNISIPLEDGTTHLNRQYWASDSWPAKEFVVTTVRGKLTVRRQGNGDKYRLLGLIAQIAGQDTRGTHLVCLVRIDEQWYLFNDFLVKSVSEKEALDFSVPWKTPVLLIYQSAAAEQIQFDYDGFRAHMDTSILYRDHFATGIRESAKREYELLCDSEAPEPGSLVAMDAEFVMLQQEETEIRSDGTKSLLRPTLLSLARVSCLRGQGPKRGVAFIDDYILTTETIVDYLTEFSGIEPGDLDPAVSNHNLVTLQASYKKLWLLLNLGCVFLGHGLYNDFRTINIRVPENQVIDTVDIYYLKSRQRKLSLKFLAWFFLGEAVQTGNHDSIEDAHTALSLYYKFQELRQAGTFSAQLEECYNEGRKWNFKPPPIDKR</sequence>
<dbReference type="SUPFAM" id="SSF53098">
    <property type="entry name" value="Ribonuclease H-like"/>
    <property type="match status" value="1"/>
</dbReference>
<accession>A0A060T903</accession>
<dbReference type="HAMAP" id="MF_03182">
    <property type="entry name" value="PAN2"/>
    <property type="match status" value="1"/>
</dbReference>
<dbReference type="Gene3D" id="3.90.70.10">
    <property type="entry name" value="Cysteine proteinases"/>
    <property type="match status" value="1"/>
</dbReference>
<dbReference type="Gene3D" id="2.130.10.10">
    <property type="entry name" value="YVTN repeat-like/Quinoprotein amine dehydrogenase"/>
    <property type="match status" value="1"/>
</dbReference>
<comment type="domain">
    <text evidence="10">The linker, or PAN3 interaction domain (PID), between the WD40 repeats and the pseudo-UCH domain mediates interaction with PAN3.</text>
</comment>
<proteinExistence type="inferred from homology"/>
<dbReference type="AlphaFoldDB" id="A0A060T903"/>
<comment type="catalytic activity">
    <reaction evidence="1 10">
        <text>Exonucleolytic cleavage of poly(A) to 5'-AMP.</text>
        <dbReference type="EC" id="3.1.13.4"/>
    </reaction>
</comment>
<comment type="function">
    <text evidence="10">Catalytic subunit of the poly(A)-nuclease (PAN) deadenylation complex, one of two cytoplasmic mRNA deadenylases involved in mRNA turnover. PAN specifically shortens poly(A) tails of RNA and the activity is stimulated by poly(A)-binding protein PAB1. PAN deadenylation is followed by rapid degradation of the shortened mRNA tails by the CCR4-NOT complex. Deadenylated mRNAs are then degraded by two alternative mechanisms, namely exosome-mediated 3'-5' exonucleolytic degradation, or deadenlyation-dependent mRNA decaping and subsequent 5'-3' exonucleolytic degradation by XRN1. May also be involved in post-transcriptional maturation of mRNA poly(A) tails.</text>
</comment>
<evidence type="ECO:0000259" key="11">
    <source>
        <dbReference type="PROSITE" id="PS50235"/>
    </source>
</evidence>
<dbReference type="EMBL" id="HG937693">
    <property type="protein sequence ID" value="CDP35656.1"/>
    <property type="molecule type" value="Genomic_DNA"/>
</dbReference>
<dbReference type="SUPFAM" id="SSF50978">
    <property type="entry name" value="WD40 repeat-like"/>
    <property type="match status" value="1"/>
</dbReference>
<organism evidence="12">
    <name type="scientific">Blastobotrys adeninivorans</name>
    <name type="common">Yeast</name>
    <name type="synonym">Arxula adeninivorans</name>
    <dbReference type="NCBI Taxonomy" id="409370"/>
    <lineage>
        <taxon>Eukaryota</taxon>
        <taxon>Fungi</taxon>
        <taxon>Dikarya</taxon>
        <taxon>Ascomycota</taxon>
        <taxon>Saccharomycotina</taxon>
        <taxon>Dipodascomycetes</taxon>
        <taxon>Dipodascales</taxon>
        <taxon>Trichomonascaceae</taxon>
        <taxon>Blastobotrys</taxon>
    </lineage>
</organism>
<keyword evidence="7 10" id="KW-0479">Metal-binding</keyword>
<evidence type="ECO:0000256" key="7">
    <source>
        <dbReference type="ARBA" id="ARBA00022723"/>
    </source>
</evidence>
<dbReference type="InterPro" id="IPR012337">
    <property type="entry name" value="RNaseH-like_sf"/>
</dbReference>
<evidence type="ECO:0000256" key="8">
    <source>
        <dbReference type="ARBA" id="ARBA00022801"/>
    </source>
</evidence>
<dbReference type="GO" id="GO:0000932">
    <property type="term" value="C:P-body"/>
    <property type="evidence" value="ECO:0007669"/>
    <property type="project" value="TreeGrafter"/>
</dbReference>
<dbReference type="PANTHER" id="PTHR15728">
    <property type="entry name" value="DEADENYLATION COMPLEX CATALYTIC SUBUNIT PAN2"/>
    <property type="match status" value="1"/>
</dbReference>
<dbReference type="InterPro" id="IPR030843">
    <property type="entry name" value="PAN2"/>
</dbReference>
<dbReference type="InterPro" id="IPR038765">
    <property type="entry name" value="Papain-like_cys_pep_sf"/>
</dbReference>
<dbReference type="FunFam" id="3.30.420.10:FF:000028">
    <property type="entry name" value="PAN2-PAN3 deadenylation complex catalytic subunit PAN2"/>
    <property type="match status" value="1"/>
</dbReference>
<dbReference type="PhylomeDB" id="A0A060T903"/>
<keyword evidence="4" id="KW-0853">WD repeat</keyword>
<dbReference type="GO" id="GO:0031251">
    <property type="term" value="C:PAN complex"/>
    <property type="evidence" value="ECO:0007669"/>
    <property type="project" value="UniProtKB-UniRule"/>
</dbReference>
<dbReference type="Pfam" id="PF20770">
    <property type="entry name" value="PAN2_N"/>
    <property type="match status" value="1"/>
</dbReference>
<dbReference type="SUPFAM" id="SSF54001">
    <property type="entry name" value="Cysteine proteinases"/>
    <property type="match status" value="1"/>
</dbReference>
<feature type="binding site" evidence="10">
    <location>
        <position position="872"/>
    </location>
    <ligand>
        <name>a divalent metal cation</name>
        <dbReference type="ChEBI" id="CHEBI:60240"/>
        <note>catalytic</note>
    </ligand>
</feature>
<evidence type="ECO:0000256" key="6">
    <source>
        <dbReference type="ARBA" id="ARBA00022722"/>
    </source>
</evidence>
<feature type="binding site" evidence="10">
    <location>
        <position position="874"/>
    </location>
    <ligand>
        <name>a divalent metal cation</name>
        <dbReference type="ChEBI" id="CHEBI:60240"/>
        <note>catalytic</note>
    </ligand>
</feature>
<dbReference type="InterPro" id="IPR050785">
    <property type="entry name" value="PAN2-PAN3_catalytic_subunit"/>
</dbReference>
<comment type="similarity">
    <text evidence="10">Belongs to the peptidase C19 family. PAN2 subfamily.</text>
</comment>
<keyword evidence="9 10" id="KW-0269">Exonuclease</keyword>
<dbReference type="SMART" id="SM00479">
    <property type="entry name" value="EXOIII"/>
    <property type="match status" value="1"/>
</dbReference>
<feature type="domain" description="USP" evidence="11">
    <location>
        <begin position="491"/>
        <end position="816"/>
    </location>
</feature>
<comment type="caution">
    <text evidence="10">Lacks conserved residue(s) required for the propagation of feature annotation.</text>
</comment>
<comment type="subunit">
    <text evidence="10">Forms a heterotrimer with an asymmetric homodimer of the regulatory subunit PAN3 to form the poly(A)-nuclease (PAN) deadenylation complex.</text>
</comment>
<dbReference type="Pfam" id="PF13423">
    <property type="entry name" value="UCH_1"/>
    <property type="match status" value="1"/>
</dbReference>
<keyword evidence="6 10" id="KW-0540">Nuclease</keyword>
<comment type="subcellular location">
    <subcellularLocation>
        <location evidence="2 10">Cytoplasm</location>
    </subcellularLocation>
</comment>